<evidence type="ECO:0000313" key="2">
    <source>
        <dbReference type="Proteomes" id="UP000596742"/>
    </source>
</evidence>
<dbReference type="EMBL" id="UYJE01001966">
    <property type="protein sequence ID" value="VDI06739.1"/>
    <property type="molecule type" value="Genomic_DNA"/>
</dbReference>
<name>A0A8B6CML1_MYTGA</name>
<reference evidence="1" key="1">
    <citation type="submission" date="2018-11" db="EMBL/GenBank/DDBJ databases">
        <authorList>
            <person name="Alioto T."/>
            <person name="Alioto T."/>
        </authorList>
    </citation>
    <scope>NUCLEOTIDE SEQUENCE</scope>
</reference>
<proteinExistence type="predicted"/>
<keyword evidence="2" id="KW-1185">Reference proteome</keyword>
<dbReference type="Proteomes" id="UP000596742">
    <property type="component" value="Unassembled WGS sequence"/>
</dbReference>
<accession>A0A8B6CML1</accession>
<gene>
    <name evidence="1" type="ORF">MGAL_10B038492</name>
</gene>
<dbReference type="AlphaFoldDB" id="A0A8B6CML1"/>
<protein>
    <submittedName>
        <fullName evidence="1">Uncharacterized protein</fullName>
    </submittedName>
</protein>
<comment type="caution">
    <text evidence="1">The sequence shown here is derived from an EMBL/GenBank/DDBJ whole genome shotgun (WGS) entry which is preliminary data.</text>
</comment>
<evidence type="ECO:0000313" key="1">
    <source>
        <dbReference type="EMBL" id="VDI06739.1"/>
    </source>
</evidence>
<sequence length="206" mass="23871">MNVIEILSFVGTELLWYGKPDIMLFPLGGNCSIVIPKDKNSENLLENEEQQAHTDNKKELTSLREHSNVSQFVAQAITFSFYQKRFQLLKPHYYQPRVTLIPTIAISDKCFDVYMYDTDNDILLRNEGDPIPLWNNLQNSSEATLNMGSVLQLWMLINHLQIQPDLSQSELEKFSGTCGFSSSFTYEHLKKIETECTMRSKFIYRN</sequence>
<organism evidence="1 2">
    <name type="scientific">Mytilus galloprovincialis</name>
    <name type="common">Mediterranean mussel</name>
    <dbReference type="NCBI Taxonomy" id="29158"/>
    <lineage>
        <taxon>Eukaryota</taxon>
        <taxon>Metazoa</taxon>
        <taxon>Spiralia</taxon>
        <taxon>Lophotrochozoa</taxon>
        <taxon>Mollusca</taxon>
        <taxon>Bivalvia</taxon>
        <taxon>Autobranchia</taxon>
        <taxon>Pteriomorphia</taxon>
        <taxon>Mytilida</taxon>
        <taxon>Mytiloidea</taxon>
        <taxon>Mytilidae</taxon>
        <taxon>Mytilinae</taxon>
        <taxon>Mytilus</taxon>
    </lineage>
</organism>